<dbReference type="PANTHER" id="PTHR40254">
    <property type="entry name" value="BLR0577 PROTEIN"/>
    <property type="match status" value="1"/>
</dbReference>
<sequence length="485" mass="50259">MDIAIIGAGAAAVGVLDALAADPRGRGSITVFEPSPHRWRGRPYGPDLDAVLVNAPPAIMSIRHGDFGHFASWLGGAGAAHLDALLERPLVPRALYGRYLEDTAEAATATLRERGREVRIVAERVTGVARTAARLSVTAETGAGAVVDQVVLCVGGGVPDDHYGLAGTRGFIADPYPMERTLGEIPPGSTVAVIGSGLTAVDVVVSLAANGHRGRITLLSRTGMLPHVWQRPVDRRPQHLTAGAVAALEREDGTVALDDLVALLRAELDTAGEDFAGFAADLLAAESEDQAERLRAQLGSVADPAIGRRFLQEAAHMLGPFAWRRLPEPDRDRLRRLRRLITGVASPMVPVNAAILLQLFESGQLGIVSGLRGVKPVDGGFHAYGDAGESVADVVVNAVNPLPQAVPRGAASLIESLIAEELAAPHPSGGLDPADPRVHVVGDLAGGGPFITSSIPGIAAQAASAVGAMLTGPSDRNPIGMPVAP</sequence>
<reference evidence="2" key="1">
    <citation type="submission" date="2022-12" db="EMBL/GenBank/DDBJ databases">
        <title>Reference genome sequencing for broad-spectrum identification of bacterial and archaeal isolates by mass spectrometry.</title>
        <authorList>
            <person name="Sekiguchi Y."/>
            <person name="Tourlousse D.M."/>
        </authorList>
    </citation>
    <scope>NUCLEOTIDE SEQUENCE</scope>
    <source>
        <strain evidence="2">LLR39Z86</strain>
    </source>
</reference>
<proteinExistence type="predicted"/>
<organism evidence="2 3">
    <name type="scientific">Glycomyces algeriensis</name>
    <dbReference type="NCBI Taxonomy" id="256037"/>
    <lineage>
        <taxon>Bacteria</taxon>
        <taxon>Bacillati</taxon>
        <taxon>Actinomycetota</taxon>
        <taxon>Actinomycetes</taxon>
        <taxon>Glycomycetales</taxon>
        <taxon>Glycomycetaceae</taxon>
        <taxon>Glycomyces</taxon>
    </lineage>
</organism>
<dbReference type="InterPro" id="IPR052189">
    <property type="entry name" value="L-asp_N-monooxygenase_NS-form"/>
</dbReference>
<keyword evidence="3" id="KW-1185">Reference proteome</keyword>
<evidence type="ECO:0000313" key="2">
    <source>
        <dbReference type="EMBL" id="GLI43051.1"/>
    </source>
</evidence>
<comment type="caution">
    <text evidence="2">The sequence shown here is derived from an EMBL/GenBank/DDBJ whole genome shotgun (WGS) entry which is preliminary data.</text>
</comment>
<dbReference type="PANTHER" id="PTHR40254:SF1">
    <property type="entry name" value="BLR0577 PROTEIN"/>
    <property type="match status" value="1"/>
</dbReference>
<dbReference type="Gene3D" id="3.50.50.60">
    <property type="entry name" value="FAD/NAD(P)-binding domain"/>
    <property type="match status" value="1"/>
</dbReference>
<dbReference type="EMBL" id="BSDT01000001">
    <property type="protein sequence ID" value="GLI43051.1"/>
    <property type="molecule type" value="Genomic_DNA"/>
</dbReference>
<dbReference type="InterPro" id="IPR038732">
    <property type="entry name" value="HpyO/CreE_NAD-binding"/>
</dbReference>
<dbReference type="SUPFAM" id="SSF51905">
    <property type="entry name" value="FAD/NAD(P)-binding domain"/>
    <property type="match status" value="1"/>
</dbReference>
<dbReference type="Proteomes" id="UP001144313">
    <property type="component" value="Unassembled WGS sequence"/>
</dbReference>
<dbReference type="RefSeq" id="WP_270113382.1">
    <property type="nucleotide sequence ID" value="NZ_BAAAOL010000017.1"/>
</dbReference>
<evidence type="ECO:0000313" key="3">
    <source>
        <dbReference type="Proteomes" id="UP001144313"/>
    </source>
</evidence>
<dbReference type="InterPro" id="IPR036188">
    <property type="entry name" value="FAD/NAD-bd_sf"/>
</dbReference>
<accession>A0A9W6LHV5</accession>
<evidence type="ECO:0000259" key="1">
    <source>
        <dbReference type="Pfam" id="PF13454"/>
    </source>
</evidence>
<name>A0A9W6LHV5_9ACTN</name>
<protein>
    <recommendedName>
        <fullName evidence="1">FAD-dependent urate hydroxylase HpyO/Asp monooxygenase CreE-like FAD/NAD(P)-binding domain-containing protein</fullName>
    </recommendedName>
</protein>
<gene>
    <name evidence="2" type="ORF">GALLR39Z86_29010</name>
</gene>
<feature type="domain" description="FAD-dependent urate hydroxylase HpyO/Asp monooxygenase CreE-like FAD/NAD(P)-binding" evidence="1">
    <location>
        <begin position="4"/>
        <end position="155"/>
    </location>
</feature>
<dbReference type="Pfam" id="PF13454">
    <property type="entry name" value="NAD_binding_9"/>
    <property type="match status" value="1"/>
</dbReference>
<dbReference type="AlphaFoldDB" id="A0A9W6LHV5"/>